<reference evidence="3" key="1">
    <citation type="submission" date="2023-02" db="EMBL/GenBank/DDBJ databases">
        <title>Colletotrichum kahawae CIFC_Que2 genome sequencing and assembly.</title>
        <authorList>
            <person name="Baroncelli R."/>
        </authorList>
    </citation>
    <scope>NUCLEOTIDE SEQUENCE</scope>
    <source>
        <strain evidence="3">CIFC_Que2</strain>
    </source>
</reference>
<dbReference type="PANTHER" id="PTHR10039">
    <property type="entry name" value="AMELOGENIN"/>
    <property type="match status" value="1"/>
</dbReference>
<evidence type="ECO:0000313" key="4">
    <source>
        <dbReference type="Proteomes" id="UP001281614"/>
    </source>
</evidence>
<dbReference type="InterPro" id="IPR036322">
    <property type="entry name" value="WD40_repeat_dom_sf"/>
</dbReference>
<dbReference type="Pfam" id="PF00400">
    <property type="entry name" value="WD40"/>
    <property type="match status" value="2"/>
</dbReference>
<dbReference type="InterPro" id="IPR056884">
    <property type="entry name" value="NPHP3-like_N"/>
</dbReference>
<dbReference type="InterPro" id="IPR015943">
    <property type="entry name" value="WD40/YVTN_repeat-like_dom_sf"/>
</dbReference>
<evidence type="ECO:0000256" key="1">
    <source>
        <dbReference type="ARBA" id="ARBA00022737"/>
    </source>
</evidence>
<dbReference type="AlphaFoldDB" id="A0AAE0D0M7"/>
<dbReference type="EMBL" id="VYYT01000422">
    <property type="protein sequence ID" value="KAK2736496.1"/>
    <property type="molecule type" value="Genomic_DNA"/>
</dbReference>
<dbReference type="PANTHER" id="PTHR10039:SF14">
    <property type="entry name" value="NACHT DOMAIN-CONTAINING PROTEIN"/>
    <property type="match status" value="1"/>
</dbReference>
<dbReference type="Proteomes" id="UP001281614">
    <property type="component" value="Unassembled WGS sequence"/>
</dbReference>
<evidence type="ECO:0000313" key="3">
    <source>
        <dbReference type="EMBL" id="KAK2736496.1"/>
    </source>
</evidence>
<dbReference type="Gene3D" id="2.130.10.10">
    <property type="entry name" value="YVTN repeat-like/Quinoprotein amine dehydrogenase"/>
    <property type="match status" value="2"/>
</dbReference>
<sequence>MLLCGIVDELQKQKSAYQPIYFFCQATDSNLNTASAVLRGILYLMLKKNSQLVKNLRETHDYHDRPLFESINGWDTLCDMVVSVLADESFHNAVIVIDALDECTTGVDELIDFIHRLSAKAIMIIVSSRNWPKIERGITAAPQQAAHVSLELNEHSISTAVVAFIDHKVNQLAQKHEYSAITRDLVYETLVQNSNSTFLWAALVCQQLADNQINDWEVKSKLHEFPPGLDVLYARMLEQVLSSTDVDLFRRILAVALVVFRPVDIAELKFLLGPLGTLFDDTRSLKKAVQQCGSFLTVRNNAVYFVHQSAKDFLLENASLTKVMIEGIHHEHSLLWMNSLKGMSRTLRHNIYNLEAPGISLDDAQSPNPDPLASVHYSCIHWIDHFYMTGGHIQPEVNLMKDFFAKSFLHWAEAICLLRSVHEGIRSMIRLPDSIRTLTAESSDLIALVEDALRFLQQNRELIEKAPLQIYCSVLLFSPQKSLIRRIYLPEVQYWIQNKPLVREEEWNTQIQVIGHHENCKGLDFSPDGSTLASVSCHEIKIWDASRGRCLRTITLPDGSYRSHETKKVALSVDGSVVAIIDEKKCVLWNAKTGRCFQTFQGDLAGKISSVAFSQDGHTLAMGLIGASSSIMLWNIETGVCFRTLCSHRLDVHELVFLDDHLLVSRHQNSINIWNTETGERPRQMETDFNLQRRPIMYEYEVHRIIPVSWRYKITSETAQVELWETFTELYMFVTEYALEKSSEELSIYPRNGMAMRTPKFRRRIELFDLKTSEMLKKMKTSGRILHQALSFDAKQLAIVSYEGVIGRLELSLHRYQQYERKSDRNTTQSRFSALLKALTSVYTFKTKGGHLRSGLWVSYH</sequence>
<accession>A0AAE0D0M7</accession>
<name>A0AAE0D0M7_COLKA</name>
<gene>
    <name evidence="3" type="ORF">CKAH01_07696</name>
</gene>
<dbReference type="InterPro" id="IPR001680">
    <property type="entry name" value="WD40_rpt"/>
</dbReference>
<comment type="caution">
    <text evidence="3">The sequence shown here is derived from an EMBL/GenBank/DDBJ whole genome shotgun (WGS) entry which is preliminary data.</text>
</comment>
<proteinExistence type="predicted"/>
<organism evidence="3 4">
    <name type="scientific">Colletotrichum kahawae</name>
    <name type="common">Coffee berry disease fungus</name>
    <dbReference type="NCBI Taxonomy" id="34407"/>
    <lineage>
        <taxon>Eukaryota</taxon>
        <taxon>Fungi</taxon>
        <taxon>Dikarya</taxon>
        <taxon>Ascomycota</taxon>
        <taxon>Pezizomycotina</taxon>
        <taxon>Sordariomycetes</taxon>
        <taxon>Hypocreomycetidae</taxon>
        <taxon>Glomerellales</taxon>
        <taxon>Glomerellaceae</taxon>
        <taxon>Colletotrichum</taxon>
        <taxon>Colletotrichum gloeosporioides species complex</taxon>
    </lineage>
</organism>
<feature type="domain" description="Nephrocystin 3-like N-terminal" evidence="2">
    <location>
        <begin position="2"/>
        <end position="129"/>
    </location>
</feature>
<dbReference type="SMART" id="SM00320">
    <property type="entry name" value="WD40"/>
    <property type="match status" value="4"/>
</dbReference>
<keyword evidence="1" id="KW-0677">Repeat</keyword>
<dbReference type="Pfam" id="PF24883">
    <property type="entry name" value="NPHP3_N"/>
    <property type="match status" value="1"/>
</dbReference>
<evidence type="ECO:0000259" key="2">
    <source>
        <dbReference type="Pfam" id="PF24883"/>
    </source>
</evidence>
<protein>
    <submittedName>
        <fullName evidence="3">Vegetative incompatibility protein het-e-1</fullName>
    </submittedName>
</protein>
<keyword evidence="4" id="KW-1185">Reference proteome</keyword>
<dbReference type="SUPFAM" id="SSF50978">
    <property type="entry name" value="WD40 repeat-like"/>
    <property type="match status" value="1"/>
</dbReference>